<protein>
    <recommendedName>
        <fullName evidence="4">Transmembrane protein</fullName>
    </recommendedName>
</protein>
<dbReference type="EMBL" id="MH588544">
    <property type="protein sequence ID" value="AXQ68489.1"/>
    <property type="molecule type" value="Genomic_DNA"/>
</dbReference>
<keyword evidence="1" id="KW-1133">Transmembrane helix</keyword>
<evidence type="ECO:0000256" key="1">
    <source>
        <dbReference type="SAM" id="Phobius"/>
    </source>
</evidence>
<gene>
    <name evidence="2" type="ORF">CcrBL10_gp285</name>
</gene>
<dbReference type="Proteomes" id="UP000258997">
    <property type="component" value="Segment"/>
</dbReference>
<accession>A0A385ECR0</accession>
<sequence>MIVFLLCAIPYVLVGGCIYAALIDRYVAREYVSSSADEVGARLLYALFWLITIPIHILVILFDVLRHRAYRQRHLLKTSHDIGPWTYAGWL</sequence>
<keyword evidence="1" id="KW-0472">Membrane</keyword>
<proteinExistence type="predicted"/>
<feature type="transmembrane region" description="Helical" evidence="1">
    <location>
        <begin position="44"/>
        <end position="65"/>
    </location>
</feature>
<keyword evidence="1" id="KW-0812">Transmembrane</keyword>
<organism evidence="2 3">
    <name type="scientific">Caulobacter phage CcrBL10</name>
    <dbReference type="NCBI Taxonomy" id="2283269"/>
    <lineage>
        <taxon>Viruses</taxon>
        <taxon>Duplodnaviria</taxon>
        <taxon>Heunggongvirae</taxon>
        <taxon>Uroviricota</taxon>
        <taxon>Caudoviricetes</taxon>
        <taxon>Jeanschmidtviridae</taxon>
        <taxon>Poindextervirus</taxon>
        <taxon>Poindextervirus BL10</taxon>
    </lineage>
</organism>
<name>A0A385ECR0_9CAUD</name>
<reference evidence="2 3" key="1">
    <citation type="submission" date="2018-07" db="EMBL/GenBank/DDBJ databases">
        <title>Giant CbK-like Caulobacter bacteriophages have genetically divergent genomes.</title>
        <authorList>
            <person name="Wilson K.M."/>
            <person name="Ely B."/>
        </authorList>
    </citation>
    <scope>NUCLEOTIDE SEQUENCE [LARGE SCALE GENOMIC DNA]</scope>
</reference>
<evidence type="ECO:0000313" key="2">
    <source>
        <dbReference type="EMBL" id="AXQ68489.1"/>
    </source>
</evidence>
<evidence type="ECO:0000313" key="3">
    <source>
        <dbReference type="Proteomes" id="UP000258997"/>
    </source>
</evidence>
<evidence type="ECO:0008006" key="4">
    <source>
        <dbReference type="Google" id="ProtNLM"/>
    </source>
</evidence>
<keyword evidence="3" id="KW-1185">Reference proteome</keyword>